<dbReference type="Proteomes" id="UP000533905">
    <property type="component" value="Unassembled WGS sequence"/>
</dbReference>
<evidence type="ECO:0000313" key="25">
    <source>
        <dbReference type="EMBL" id="NNG22884.1"/>
    </source>
</evidence>
<dbReference type="GO" id="GO:0016491">
    <property type="term" value="F:oxidoreductase activity"/>
    <property type="evidence" value="ECO:0007669"/>
    <property type="project" value="UniProtKB-KW"/>
</dbReference>
<evidence type="ECO:0000256" key="4">
    <source>
        <dbReference type="ARBA" id="ARBA00022448"/>
    </source>
</evidence>
<dbReference type="Pfam" id="PF13442">
    <property type="entry name" value="Cytochrome_CBB3"/>
    <property type="match status" value="2"/>
</dbReference>
<comment type="caution">
    <text evidence="25">The sequence shown here is derived from an EMBL/GenBank/DDBJ whole genome shotgun (WGS) entry which is preliminary data.</text>
</comment>
<dbReference type="NCBIfam" id="TIGR00782">
    <property type="entry name" value="ccoP"/>
    <property type="match status" value="1"/>
</dbReference>
<evidence type="ECO:0000256" key="22">
    <source>
        <dbReference type="SAM" id="MobiDB-lite"/>
    </source>
</evidence>
<dbReference type="Gene3D" id="1.10.760.10">
    <property type="entry name" value="Cytochrome c-like domain"/>
    <property type="match status" value="2"/>
</dbReference>
<comment type="cofactor">
    <cofactor evidence="19 21">
        <name>heme c</name>
        <dbReference type="ChEBI" id="CHEBI:61717"/>
    </cofactor>
    <text evidence="19 21">Binds 2 heme C groups per subunit.</text>
</comment>
<dbReference type="AlphaFoldDB" id="A0A7Y2NZB2"/>
<evidence type="ECO:0000256" key="8">
    <source>
        <dbReference type="ARBA" id="ARBA00022660"/>
    </source>
</evidence>
<evidence type="ECO:0000256" key="1">
    <source>
        <dbReference type="ARBA" id="ARBA00004533"/>
    </source>
</evidence>
<dbReference type="UniPathway" id="UPA00705"/>
<evidence type="ECO:0000259" key="24">
    <source>
        <dbReference type="PROSITE" id="PS51007"/>
    </source>
</evidence>
<feature type="domain" description="Cytochrome c" evidence="24">
    <location>
        <begin position="134"/>
        <end position="214"/>
    </location>
</feature>
<keyword evidence="4 19" id="KW-0813">Transport</keyword>
<dbReference type="InterPro" id="IPR038414">
    <property type="entry name" value="CcoP_N_sf"/>
</dbReference>
<feature type="binding site" description="axial binding residue" evidence="20">
    <location>
        <position position="190"/>
    </location>
    <ligand>
        <name>heme c</name>
        <dbReference type="ChEBI" id="CHEBI:61717"/>
        <label>2</label>
    </ligand>
    <ligandPart>
        <name>Fe</name>
        <dbReference type="ChEBI" id="CHEBI:18248"/>
    </ligandPart>
</feature>
<dbReference type="InterPro" id="IPR036909">
    <property type="entry name" value="Cyt_c-like_dom_sf"/>
</dbReference>
<keyword evidence="14 23" id="KW-1133">Transmembrane helix</keyword>
<evidence type="ECO:0000256" key="15">
    <source>
        <dbReference type="ARBA" id="ARBA00023002"/>
    </source>
</evidence>
<keyword evidence="17 19" id="KW-0406">Ion transport</keyword>
<keyword evidence="6 19" id="KW-0997">Cell inner membrane</keyword>
<keyword evidence="10 19" id="KW-0479">Metal-binding</keyword>
<keyword evidence="16 19" id="KW-0408">Iron</keyword>
<feature type="binding site" description="covalent" evidence="21">
    <location>
        <position position="147"/>
    </location>
    <ligand>
        <name>heme c</name>
        <dbReference type="ChEBI" id="CHEBI:61717"/>
        <label>1</label>
    </ligand>
</feature>
<dbReference type="Pfam" id="PF14715">
    <property type="entry name" value="FixP_N"/>
    <property type="match status" value="1"/>
</dbReference>
<dbReference type="PANTHER" id="PTHR33751:SF1">
    <property type="entry name" value="CBB3-TYPE CYTOCHROME C OXIDASE SUBUNIT FIXP"/>
    <property type="match status" value="1"/>
</dbReference>
<accession>A0A7Y2NZB2</accession>
<keyword evidence="12 19" id="KW-0375">Hydrogen ion transport</keyword>
<protein>
    <recommendedName>
        <fullName evidence="19">Cbb3-type cytochrome c oxidase subunit</fullName>
    </recommendedName>
</protein>
<feature type="transmembrane region" description="Helical" evidence="23">
    <location>
        <begin position="66"/>
        <end position="85"/>
    </location>
</feature>
<evidence type="ECO:0000256" key="3">
    <source>
        <dbReference type="ARBA" id="ARBA00006113"/>
    </source>
</evidence>
<evidence type="ECO:0000256" key="23">
    <source>
        <dbReference type="SAM" id="Phobius"/>
    </source>
</evidence>
<evidence type="ECO:0000313" key="26">
    <source>
        <dbReference type="Proteomes" id="UP000533905"/>
    </source>
</evidence>
<keyword evidence="5 19" id="KW-1003">Cell membrane</keyword>
<keyword evidence="7 19" id="KW-0349">Heme</keyword>
<keyword evidence="11" id="KW-0677">Repeat</keyword>
<evidence type="ECO:0000256" key="2">
    <source>
        <dbReference type="ARBA" id="ARBA00004673"/>
    </source>
</evidence>
<evidence type="ECO:0000256" key="21">
    <source>
        <dbReference type="PIRSR" id="PIRSR000006-2"/>
    </source>
</evidence>
<evidence type="ECO:0000256" key="9">
    <source>
        <dbReference type="ARBA" id="ARBA00022692"/>
    </source>
</evidence>
<keyword evidence="8 19" id="KW-0679">Respiratory chain</keyword>
<keyword evidence="18 19" id="KW-0472">Membrane</keyword>
<evidence type="ECO:0000256" key="12">
    <source>
        <dbReference type="ARBA" id="ARBA00022781"/>
    </source>
</evidence>
<organism evidence="25 26">
    <name type="scientific">Telluria aromaticivorans</name>
    <dbReference type="NCBI Taxonomy" id="2725995"/>
    <lineage>
        <taxon>Bacteria</taxon>
        <taxon>Pseudomonadati</taxon>
        <taxon>Pseudomonadota</taxon>
        <taxon>Betaproteobacteria</taxon>
        <taxon>Burkholderiales</taxon>
        <taxon>Oxalobacteraceae</taxon>
        <taxon>Telluria group</taxon>
        <taxon>Telluria</taxon>
    </lineage>
</organism>
<comment type="subcellular location">
    <subcellularLocation>
        <location evidence="1 19">Cell inner membrane</location>
    </subcellularLocation>
</comment>
<feature type="binding site" description="axial binding residue" evidence="20">
    <location>
        <position position="278"/>
    </location>
    <ligand>
        <name>heme c</name>
        <dbReference type="ChEBI" id="CHEBI:61717"/>
        <label>1</label>
    </ligand>
    <ligandPart>
        <name>Fe</name>
        <dbReference type="ChEBI" id="CHEBI:18248"/>
    </ligandPart>
</feature>
<dbReference type="PIRSF" id="PIRSF000006">
    <property type="entry name" value="Cbb3-Cox_fixP"/>
    <property type="match status" value="1"/>
</dbReference>
<reference evidence="25 26" key="1">
    <citation type="submission" date="2020-04" db="EMBL/GenBank/DDBJ databases">
        <title>Massilia sp. nov., a cold adapted bacteria isolated from Arctic soil.</title>
        <authorList>
            <person name="Son J."/>
            <person name="Ka J.-O."/>
        </authorList>
    </citation>
    <scope>NUCLEOTIDE SEQUENCE [LARGE SCALE GENOMIC DNA]</scope>
    <source>
        <strain evidence="25 26">ML15P13</strain>
    </source>
</reference>
<dbReference type="GO" id="GO:0005886">
    <property type="term" value="C:plasma membrane"/>
    <property type="evidence" value="ECO:0007669"/>
    <property type="project" value="UniProtKB-SubCell"/>
</dbReference>
<evidence type="ECO:0000256" key="18">
    <source>
        <dbReference type="ARBA" id="ARBA00023136"/>
    </source>
</evidence>
<comment type="pathway">
    <text evidence="2 19">Energy metabolism; oxidative phosphorylation.</text>
</comment>
<evidence type="ECO:0000256" key="13">
    <source>
        <dbReference type="ARBA" id="ARBA00022982"/>
    </source>
</evidence>
<gene>
    <name evidence="25" type="primary">ccoP</name>
    <name evidence="25" type="ORF">HGB41_07695</name>
</gene>
<dbReference type="InterPro" id="IPR004678">
    <property type="entry name" value="Cyt_c_oxidase_cbb3_su3"/>
</dbReference>
<dbReference type="GO" id="GO:0020037">
    <property type="term" value="F:heme binding"/>
    <property type="evidence" value="ECO:0007669"/>
    <property type="project" value="InterPro"/>
</dbReference>
<evidence type="ECO:0000256" key="10">
    <source>
        <dbReference type="ARBA" id="ARBA00022723"/>
    </source>
</evidence>
<feature type="region of interest" description="Disordered" evidence="22">
    <location>
        <begin position="304"/>
        <end position="328"/>
    </location>
</feature>
<evidence type="ECO:0000256" key="5">
    <source>
        <dbReference type="ARBA" id="ARBA00022475"/>
    </source>
</evidence>
<evidence type="ECO:0000256" key="6">
    <source>
        <dbReference type="ARBA" id="ARBA00022519"/>
    </source>
</evidence>
<feature type="binding site" description="axial binding residue" evidence="20">
    <location>
        <position position="237"/>
    </location>
    <ligand>
        <name>heme c</name>
        <dbReference type="ChEBI" id="CHEBI:61717"/>
        <label>2</label>
    </ligand>
    <ligandPart>
        <name>Fe</name>
        <dbReference type="ChEBI" id="CHEBI:18248"/>
    </ligandPart>
</feature>
<feature type="domain" description="Cytochrome c" evidence="24">
    <location>
        <begin position="221"/>
        <end position="301"/>
    </location>
</feature>
<evidence type="ECO:0000256" key="19">
    <source>
        <dbReference type="PIRNR" id="PIRNR000006"/>
    </source>
</evidence>
<feature type="transmembrane region" description="Helical" evidence="23">
    <location>
        <begin position="12"/>
        <end position="30"/>
    </location>
</feature>
<dbReference type="InterPro" id="IPR032858">
    <property type="entry name" value="CcoP_N"/>
</dbReference>
<comment type="function">
    <text evidence="19">C-type cytochrome. Part of the cbb3-type cytochrome c oxidase complex.</text>
</comment>
<dbReference type="InterPro" id="IPR050597">
    <property type="entry name" value="Cytochrome_c_Oxidase_Subunit"/>
</dbReference>
<dbReference type="SUPFAM" id="SSF46626">
    <property type="entry name" value="Cytochrome c"/>
    <property type="match status" value="2"/>
</dbReference>
<dbReference type="RefSeq" id="WP_171082825.1">
    <property type="nucleotide sequence ID" value="NZ_JABAIV010000002.1"/>
</dbReference>
<evidence type="ECO:0000256" key="16">
    <source>
        <dbReference type="ARBA" id="ARBA00023004"/>
    </source>
</evidence>
<dbReference type="PANTHER" id="PTHR33751">
    <property type="entry name" value="CBB3-TYPE CYTOCHROME C OXIDASE SUBUNIT FIXP"/>
    <property type="match status" value="1"/>
</dbReference>
<evidence type="ECO:0000256" key="7">
    <source>
        <dbReference type="ARBA" id="ARBA00022617"/>
    </source>
</evidence>
<dbReference type="PROSITE" id="PS51007">
    <property type="entry name" value="CYTC"/>
    <property type="match status" value="2"/>
</dbReference>
<feature type="binding site" description="covalent" evidence="21">
    <location>
        <position position="236"/>
    </location>
    <ligand>
        <name>heme c</name>
        <dbReference type="ChEBI" id="CHEBI:61717"/>
        <label>2</label>
    </ligand>
</feature>
<dbReference type="EMBL" id="JABAIV010000002">
    <property type="protein sequence ID" value="NNG22884.1"/>
    <property type="molecule type" value="Genomic_DNA"/>
</dbReference>
<sequence>MADFTSSFWDGYIALVTLLSIAGCAVLLWSQSKHRVTLDADGQPQQTTGHVWDEDLTELNTPMPRWWMWLFYLTIVFAVVYLVLYPGLGSHAGKLGWHSTGEYQAELKKAAQDFGPVFARYAGQDLKAVAADPQAQAIGERMFMNYCAQCHGSDARGNKGYPNLTDRDWLHGGDPGTIKATIMAGRVGQMPPMGAALGSDKDVEAVVHYVRNLSGLTADPIKVAFGKPKYAACIACHGATGTGNQALGAPNLADKTWLYGSSRETVMETIRKGRTNTMPAFGEFLGEAKVHVLAAYVWSLSNPPGAGSPAAGSPAAGSPGDVKQVAAK</sequence>
<dbReference type="GO" id="GO:0046872">
    <property type="term" value="F:metal ion binding"/>
    <property type="evidence" value="ECO:0007669"/>
    <property type="project" value="UniProtKB-KW"/>
</dbReference>
<feature type="binding site" description="axial binding residue" evidence="20">
    <location>
        <position position="151"/>
    </location>
    <ligand>
        <name>heme c</name>
        <dbReference type="ChEBI" id="CHEBI:61717"/>
        <label>1</label>
    </ligand>
    <ligandPart>
        <name>Fe</name>
        <dbReference type="ChEBI" id="CHEBI:18248"/>
    </ligandPart>
</feature>
<keyword evidence="15 19" id="KW-0560">Oxidoreductase</keyword>
<keyword evidence="13 19" id="KW-0249">Electron transport</keyword>
<comment type="subunit">
    <text evidence="19">Component of the cbb3-type cytochrome c oxidase.</text>
</comment>
<dbReference type="Gene3D" id="6.10.280.130">
    <property type="match status" value="1"/>
</dbReference>
<feature type="compositionally biased region" description="Low complexity" evidence="22">
    <location>
        <begin position="304"/>
        <end position="320"/>
    </location>
</feature>
<keyword evidence="9 23" id="KW-0812">Transmembrane</keyword>
<dbReference type="GO" id="GO:0009055">
    <property type="term" value="F:electron transfer activity"/>
    <property type="evidence" value="ECO:0007669"/>
    <property type="project" value="InterPro"/>
</dbReference>
<feature type="binding site" description="covalent" evidence="21">
    <location>
        <position position="150"/>
    </location>
    <ligand>
        <name>heme c</name>
        <dbReference type="ChEBI" id="CHEBI:61717"/>
        <label>1</label>
    </ligand>
</feature>
<proteinExistence type="inferred from homology"/>
<evidence type="ECO:0000256" key="11">
    <source>
        <dbReference type="ARBA" id="ARBA00022737"/>
    </source>
</evidence>
<evidence type="ECO:0000256" key="17">
    <source>
        <dbReference type="ARBA" id="ARBA00023065"/>
    </source>
</evidence>
<evidence type="ECO:0000256" key="20">
    <source>
        <dbReference type="PIRSR" id="PIRSR000006-1"/>
    </source>
</evidence>
<evidence type="ECO:0000256" key="14">
    <source>
        <dbReference type="ARBA" id="ARBA00022989"/>
    </source>
</evidence>
<feature type="binding site" description="covalent" evidence="21">
    <location>
        <position position="233"/>
    </location>
    <ligand>
        <name>heme c</name>
        <dbReference type="ChEBI" id="CHEBI:61717"/>
        <label>2</label>
    </ligand>
</feature>
<name>A0A7Y2NZB2_9BURK</name>
<comment type="similarity">
    <text evidence="3 19">Belongs to the CcoP / FixP family.</text>
</comment>
<keyword evidence="26" id="KW-1185">Reference proteome</keyword>
<dbReference type="GO" id="GO:1902600">
    <property type="term" value="P:proton transmembrane transport"/>
    <property type="evidence" value="ECO:0007669"/>
    <property type="project" value="UniProtKB-KW"/>
</dbReference>
<dbReference type="GO" id="GO:0006119">
    <property type="term" value="P:oxidative phosphorylation"/>
    <property type="evidence" value="ECO:0007669"/>
    <property type="project" value="UniProtKB-UniPathway"/>
</dbReference>
<dbReference type="InterPro" id="IPR009056">
    <property type="entry name" value="Cyt_c-like_dom"/>
</dbReference>